<organism evidence="3 4">
    <name type="scientific">Asparagus officinalis</name>
    <name type="common">Garden asparagus</name>
    <dbReference type="NCBI Taxonomy" id="4686"/>
    <lineage>
        <taxon>Eukaryota</taxon>
        <taxon>Viridiplantae</taxon>
        <taxon>Streptophyta</taxon>
        <taxon>Embryophyta</taxon>
        <taxon>Tracheophyta</taxon>
        <taxon>Spermatophyta</taxon>
        <taxon>Magnoliopsida</taxon>
        <taxon>Liliopsida</taxon>
        <taxon>Asparagales</taxon>
        <taxon>Asparagaceae</taxon>
        <taxon>Asparagoideae</taxon>
        <taxon>Asparagus</taxon>
    </lineage>
</organism>
<dbReference type="Proteomes" id="UP000243459">
    <property type="component" value="Chromosome 4"/>
</dbReference>
<dbReference type="OMA" id="YKGQMLG"/>
<feature type="compositionally biased region" description="Gly residues" evidence="1">
    <location>
        <begin position="233"/>
        <end position="246"/>
    </location>
</feature>
<sequence>MALLHFHSSLSLSLSLARVTSSINPNPNPKKPNNPTPSRDLRIDFGKHKGRMLGSLPSAYLRWISSSLRSGDSLRWAELADDVLDDPVYRDRIEWEHAERILSGNNANTLRASTNSSVSGLLEISERFGWDNEDRDGWALVDFGLLGTSKGGRIPRVRVGDGGGRRALGGDKANALRASSNSGVSGLLGRGRLRGSGSNGFVKGESGRREERRQRKRAKRETMRVEEEEEELGFGGRNLGGLGGNPFPGRGALLDKIKRGGE</sequence>
<feature type="compositionally biased region" description="Basic and acidic residues" evidence="1">
    <location>
        <begin position="253"/>
        <end position="262"/>
    </location>
</feature>
<evidence type="ECO:0000313" key="4">
    <source>
        <dbReference type="Proteomes" id="UP000243459"/>
    </source>
</evidence>
<dbReference type="Gramene" id="ONK70817">
    <property type="protein sequence ID" value="ONK70817"/>
    <property type="gene ID" value="A4U43_C04F1840"/>
</dbReference>
<evidence type="ECO:0000313" key="3">
    <source>
        <dbReference type="EMBL" id="ONK70817.1"/>
    </source>
</evidence>
<keyword evidence="4" id="KW-1185">Reference proteome</keyword>
<evidence type="ECO:0000256" key="1">
    <source>
        <dbReference type="SAM" id="MobiDB-lite"/>
    </source>
</evidence>
<dbReference type="EMBL" id="CM007384">
    <property type="protein sequence ID" value="ONK70817.1"/>
    <property type="molecule type" value="Genomic_DNA"/>
</dbReference>
<dbReference type="PANTHER" id="PTHR38357:SF1">
    <property type="entry name" value="EXPRESSED PROTEIN"/>
    <property type="match status" value="1"/>
</dbReference>
<feature type="signal peptide" evidence="2">
    <location>
        <begin position="1"/>
        <end position="22"/>
    </location>
</feature>
<evidence type="ECO:0000256" key="2">
    <source>
        <dbReference type="SAM" id="SignalP"/>
    </source>
</evidence>
<reference evidence="4" key="1">
    <citation type="journal article" date="2017" name="Nat. Commun.">
        <title>The asparagus genome sheds light on the origin and evolution of a young Y chromosome.</title>
        <authorList>
            <person name="Harkess A."/>
            <person name="Zhou J."/>
            <person name="Xu C."/>
            <person name="Bowers J.E."/>
            <person name="Van der Hulst R."/>
            <person name="Ayyampalayam S."/>
            <person name="Mercati F."/>
            <person name="Riccardi P."/>
            <person name="McKain M.R."/>
            <person name="Kakrana A."/>
            <person name="Tang H."/>
            <person name="Ray J."/>
            <person name="Groenendijk J."/>
            <person name="Arikit S."/>
            <person name="Mathioni S.M."/>
            <person name="Nakano M."/>
            <person name="Shan H."/>
            <person name="Telgmann-Rauber A."/>
            <person name="Kanno A."/>
            <person name="Yue Z."/>
            <person name="Chen H."/>
            <person name="Li W."/>
            <person name="Chen Y."/>
            <person name="Xu X."/>
            <person name="Zhang Y."/>
            <person name="Luo S."/>
            <person name="Chen H."/>
            <person name="Gao J."/>
            <person name="Mao Z."/>
            <person name="Pires J.C."/>
            <person name="Luo M."/>
            <person name="Kudrna D."/>
            <person name="Wing R.A."/>
            <person name="Meyers B.C."/>
            <person name="Yi K."/>
            <person name="Kong H."/>
            <person name="Lavrijsen P."/>
            <person name="Sunseri F."/>
            <person name="Falavigna A."/>
            <person name="Ye Y."/>
            <person name="Leebens-Mack J.H."/>
            <person name="Chen G."/>
        </authorList>
    </citation>
    <scope>NUCLEOTIDE SEQUENCE [LARGE SCALE GENOMIC DNA]</scope>
    <source>
        <strain evidence="4">cv. DH0086</strain>
    </source>
</reference>
<proteinExistence type="predicted"/>
<feature type="compositionally biased region" description="Pro residues" evidence="1">
    <location>
        <begin position="26"/>
        <end position="35"/>
    </location>
</feature>
<dbReference type="AlphaFoldDB" id="A0A5P1F081"/>
<feature type="region of interest" description="Disordered" evidence="1">
    <location>
        <begin position="187"/>
        <end position="262"/>
    </location>
</feature>
<accession>A0A5P1F081</accession>
<name>A0A5P1F081_ASPOF</name>
<gene>
    <name evidence="3" type="ORF">A4U43_C04F1840</name>
</gene>
<feature type="region of interest" description="Disordered" evidence="1">
    <location>
        <begin position="21"/>
        <end position="40"/>
    </location>
</feature>
<dbReference type="OrthoDB" id="1897217at2759"/>
<protein>
    <submittedName>
        <fullName evidence="3">Uncharacterized protein</fullName>
    </submittedName>
</protein>
<keyword evidence="2" id="KW-0732">Signal</keyword>
<feature type="chain" id="PRO_5024318962" evidence="2">
    <location>
        <begin position="23"/>
        <end position="262"/>
    </location>
</feature>
<dbReference type="GO" id="GO:0009536">
    <property type="term" value="C:plastid"/>
    <property type="evidence" value="ECO:0007669"/>
    <property type="project" value="TreeGrafter"/>
</dbReference>
<dbReference type="PANTHER" id="PTHR38357">
    <property type="entry name" value="EXPRESSED PROTEIN"/>
    <property type="match status" value="1"/>
</dbReference>